<dbReference type="AlphaFoldDB" id="M7SV07"/>
<accession>M7SV07</accession>
<evidence type="ECO:0000313" key="1">
    <source>
        <dbReference type="EMBL" id="EMR68092.1"/>
    </source>
</evidence>
<keyword evidence="2" id="KW-1185">Reference proteome</keyword>
<evidence type="ECO:0000313" key="2">
    <source>
        <dbReference type="Proteomes" id="UP000012174"/>
    </source>
</evidence>
<dbReference type="EMBL" id="KB706306">
    <property type="protein sequence ID" value="EMR68092.1"/>
    <property type="molecule type" value="Genomic_DNA"/>
</dbReference>
<gene>
    <name evidence="1" type="ORF">UCREL1_4894</name>
</gene>
<sequence length="84" mass="9430">MLEQVRQTTVLINESSITLTRTTAQRERKKQPEPFLRVVHGEALHGLRVEPRGDRPAVAAALHHHVAERLAERVKGHVRAPTSS</sequence>
<dbReference type="Proteomes" id="UP000012174">
    <property type="component" value="Unassembled WGS sequence"/>
</dbReference>
<protein>
    <submittedName>
        <fullName evidence="1">Uncharacterized protein</fullName>
    </submittedName>
</protein>
<dbReference type="KEGG" id="ela:UCREL1_4894"/>
<dbReference type="HOGENOM" id="CLU_2527456_0_0_1"/>
<reference evidence="2" key="1">
    <citation type="journal article" date="2013" name="Genome Announc.">
        <title>Draft genome sequence of the grapevine dieback fungus Eutypa lata UCR-EL1.</title>
        <authorList>
            <person name="Blanco-Ulate B."/>
            <person name="Rolshausen P.E."/>
            <person name="Cantu D."/>
        </authorList>
    </citation>
    <scope>NUCLEOTIDE SEQUENCE [LARGE SCALE GENOMIC DNA]</scope>
    <source>
        <strain evidence="2">UCR-EL1</strain>
    </source>
</reference>
<name>M7SV07_EUTLA</name>
<proteinExistence type="predicted"/>
<organism evidence="1 2">
    <name type="scientific">Eutypa lata (strain UCR-EL1)</name>
    <name type="common">Grapevine dieback disease fungus</name>
    <name type="synonym">Eutypa armeniacae</name>
    <dbReference type="NCBI Taxonomy" id="1287681"/>
    <lineage>
        <taxon>Eukaryota</taxon>
        <taxon>Fungi</taxon>
        <taxon>Dikarya</taxon>
        <taxon>Ascomycota</taxon>
        <taxon>Pezizomycotina</taxon>
        <taxon>Sordariomycetes</taxon>
        <taxon>Xylariomycetidae</taxon>
        <taxon>Xylariales</taxon>
        <taxon>Diatrypaceae</taxon>
        <taxon>Eutypa</taxon>
    </lineage>
</organism>